<dbReference type="PROSITE" id="PS51186">
    <property type="entry name" value="GNAT"/>
    <property type="match status" value="1"/>
</dbReference>
<dbReference type="CDD" id="cd04301">
    <property type="entry name" value="NAT_SF"/>
    <property type="match status" value="1"/>
</dbReference>
<dbReference type="PANTHER" id="PTHR13947">
    <property type="entry name" value="GNAT FAMILY N-ACETYLTRANSFERASE"/>
    <property type="match status" value="1"/>
</dbReference>
<keyword evidence="1 3" id="KW-0808">Transferase</keyword>
<name>A0A511AUS7_9LACT</name>
<dbReference type="Pfam" id="PF00583">
    <property type="entry name" value="Acetyltransf_1"/>
    <property type="match status" value="1"/>
</dbReference>
<dbReference type="SUPFAM" id="SSF55729">
    <property type="entry name" value="Acyl-CoA N-acyltransferases (Nat)"/>
    <property type="match status" value="1"/>
</dbReference>
<evidence type="ECO:0000313" key="3">
    <source>
        <dbReference type="EMBL" id="GEK91103.1"/>
    </source>
</evidence>
<gene>
    <name evidence="3" type="ORF">AKA01nite_07250</name>
</gene>
<dbReference type="AlphaFoldDB" id="A0A511AUS7"/>
<dbReference type="InterPro" id="IPR000182">
    <property type="entry name" value="GNAT_dom"/>
</dbReference>
<dbReference type="Proteomes" id="UP000321662">
    <property type="component" value="Unassembled WGS sequence"/>
</dbReference>
<reference evidence="3 4" key="1">
    <citation type="submission" date="2019-07" db="EMBL/GenBank/DDBJ databases">
        <title>Whole genome shotgun sequence of Alkalibacterium kapii NBRC 103247.</title>
        <authorList>
            <person name="Hosoyama A."/>
            <person name="Uohara A."/>
            <person name="Ohji S."/>
            <person name="Ichikawa N."/>
        </authorList>
    </citation>
    <scope>NUCLEOTIDE SEQUENCE [LARGE SCALE GENOMIC DNA]</scope>
    <source>
        <strain evidence="3 4">NBRC 103247</strain>
    </source>
</reference>
<dbReference type="RefSeq" id="WP_146923882.1">
    <property type="nucleotide sequence ID" value="NZ_BJUY01000006.1"/>
</dbReference>
<feature type="domain" description="N-acetyltransferase" evidence="2">
    <location>
        <begin position="2"/>
        <end position="156"/>
    </location>
</feature>
<proteinExistence type="predicted"/>
<dbReference type="InterPro" id="IPR016181">
    <property type="entry name" value="Acyl_CoA_acyltransferase"/>
</dbReference>
<evidence type="ECO:0000256" key="1">
    <source>
        <dbReference type="ARBA" id="ARBA00022679"/>
    </source>
</evidence>
<dbReference type="Gene3D" id="3.40.630.30">
    <property type="match status" value="1"/>
</dbReference>
<evidence type="ECO:0000313" key="4">
    <source>
        <dbReference type="Proteomes" id="UP000321662"/>
    </source>
</evidence>
<dbReference type="EMBL" id="BJUY01000006">
    <property type="protein sequence ID" value="GEK91103.1"/>
    <property type="molecule type" value="Genomic_DNA"/>
</dbReference>
<sequence>MVKLRPIEKRDNHAVGEIVQESLEKRGLNLPGTAYYDPYLFSLYDYYQKPNHAYWVLDKEGKVIGGGGIGSFGQSETVGELQKLYISDQEQGKGYGHLLMKKALEFAEENYGACYIDTFAALDTANNLYEKYGFKKLSEPLEGSEHNACDTWYLYEEFW</sequence>
<accession>A0A511AUS7</accession>
<dbReference type="GO" id="GO:0008080">
    <property type="term" value="F:N-acetyltransferase activity"/>
    <property type="evidence" value="ECO:0007669"/>
    <property type="project" value="InterPro"/>
</dbReference>
<protein>
    <submittedName>
        <fullName evidence="3">N-acetyltransferase</fullName>
    </submittedName>
</protein>
<evidence type="ECO:0000259" key="2">
    <source>
        <dbReference type="PROSITE" id="PS51186"/>
    </source>
</evidence>
<dbReference type="OrthoDB" id="5419426at2"/>
<dbReference type="InterPro" id="IPR050769">
    <property type="entry name" value="NAT_camello-type"/>
</dbReference>
<dbReference type="PANTHER" id="PTHR13947:SF37">
    <property type="entry name" value="LD18367P"/>
    <property type="match status" value="1"/>
</dbReference>
<organism evidence="3 4">
    <name type="scientific">Alkalibacterium kapii</name>
    <dbReference type="NCBI Taxonomy" id="426704"/>
    <lineage>
        <taxon>Bacteria</taxon>
        <taxon>Bacillati</taxon>
        <taxon>Bacillota</taxon>
        <taxon>Bacilli</taxon>
        <taxon>Lactobacillales</taxon>
        <taxon>Carnobacteriaceae</taxon>
        <taxon>Alkalibacterium</taxon>
    </lineage>
</organism>
<comment type="caution">
    <text evidence="3">The sequence shown here is derived from an EMBL/GenBank/DDBJ whole genome shotgun (WGS) entry which is preliminary data.</text>
</comment>
<keyword evidence="4" id="KW-1185">Reference proteome</keyword>